<evidence type="ECO:0000256" key="2">
    <source>
        <dbReference type="ARBA" id="ARBA00022448"/>
    </source>
</evidence>
<organism evidence="7 8">
    <name type="scientific">Heterobasidion irregulare (strain TC 32-1)</name>
    <dbReference type="NCBI Taxonomy" id="747525"/>
    <lineage>
        <taxon>Eukaryota</taxon>
        <taxon>Fungi</taxon>
        <taxon>Dikarya</taxon>
        <taxon>Basidiomycota</taxon>
        <taxon>Agaricomycotina</taxon>
        <taxon>Agaricomycetes</taxon>
        <taxon>Russulales</taxon>
        <taxon>Bondarzewiaceae</taxon>
        <taxon>Heterobasidion</taxon>
        <taxon>Heterobasidion annosum species complex</taxon>
    </lineage>
</organism>
<dbReference type="PANTHER" id="PTHR43791">
    <property type="entry name" value="PERMEASE-RELATED"/>
    <property type="match status" value="1"/>
</dbReference>
<name>W4JPY8_HETIT</name>
<dbReference type="Proteomes" id="UP000030671">
    <property type="component" value="Unassembled WGS sequence"/>
</dbReference>
<feature type="non-terminal residue" evidence="7">
    <location>
        <position position="1"/>
    </location>
</feature>
<evidence type="ECO:0000256" key="1">
    <source>
        <dbReference type="ARBA" id="ARBA00004141"/>
    </source>
</evidence>
<feature type="transmembrane region" description="Helical" evidence="6">
    <location>
        <begin position="88"/>
        <end position="107"/>
    </location>
</feature>
<feature type="transmembrane region" description="Helical" evidence="6">
    <location>
        <begin position="113"/>
        <end position="134"/>
    </location>
</feature>
<reference evidence="7 8" key="1">
    <citation type="journal article" date="2012" name="New Phytol.">
        <title>Insight into trade-off between wood decay and parasitism from the genome of a fungal forest pathogen.</title>
        <authorList>
            <person name="Olson A."/>
            <person name="Aerts A."/>
            <person name="Asiegbu F."/>
            <person name="Belbahri L."/>
            <person name="Bouzid O."/>
            <person name="Broberg A."/>
            <person name="Canback B."/>
            <person name="Coutinho P.M."/>
            <person name="Cullen D."/>
            <person name="Dalman K."/>
            <person name="Deflorio G."/>
            <person name="van Diepen L.T."/>
            <person name="Dunand C."/>
            <person name="Duplessis S."/>
            <person name="Durling M."/>
            <person name="Gonthier P."/>
            <person name="Grimwood J."/>
            <person name="Fossdal C.G."/>
            <person name="Hansson D."/>
            <person name="Henrissat B."/>
            <person name="Hietala A."/>
            <person name="Himmelstrand K."/>
            <person name="Hoffmeister D."/>
            <person name="Hogberg N."/>
            <person name="James T.Y."/>
            <person name="Karlsson M."/>
            <person name="Kohler A."/>
            <person name="Kues U."/>
            <person name="Lee Y.H."/>
            <person name="Lin Y.C."/>
            <person name="Lind M."/>
            <person name="Lindquist E."/>
            <person name="Lombard V."/>
            <person name="Lucas S."/>
            <person name="Lunden K."/>
            <person name="Morin E."/>
            <person name="Murat C."/>
            <person name="Park J."/>
            <person name="Raffaello T."/>
            <person name="Rouze P."/>
            <person name="Salamov A."/>
            <person name="Schmutz J."/>
            <person name="Solheim H."/>
            <person name="Stahlberg J."/>
            <person name="Velez H."/>
            <person name="de Vries R.P."/>
            <person name="Wiebenga A."/>
            <person name="Woodward S."/>
            <person name="Yakovlev I."/>
            <person name="Garbelotto M."/>
            <person name="Martin F."/>
            <person name="Grigoriev I.V."/>
            <person name="Stenlid J."/>
        </authorList>
    </citation>
    <scope>NUCLEOTIDE SEQUENCE [LARGE SCALE GENOMIC DNA]</scope>
    <source>
        <strain evidence="7 8">TC 32-1</strain>
    </source>
</reference>
<dbReference type="HOGENOM" id="CLU_001265_0_6_1"/>
<feature type="transmembrane region" description="Helical" evidence="6">
    <location>
        <begin position="52"/>
        <end position="76"/>
    </location>
</feature>
<dbReference type="KEGG" id="hir:HETIRDRAFT_164856"/>
<dbReference type="Gene3D" id="1.20.1250.20">
    <property type="entry name" value="MFS general substrate transporter like domains"/>
    <property type="match status" value="1"/>
</dbReference>
<dbReference type="PANTHER" id="PTHR43791:SF6">
    <property type="entry name" value="TRANSPORTER, PUTATIVE (AFU_ORTHOLOGUE AFUA_1G16690)-RELATED"/>
    <property type="match status" value="1"/>
</dbReference>
<keyword evidence="2" id="KW-0813">Transport</keyword>
<dbReference type="GO" id="GO:0022857">
    <property type="term" value="F:transmembrane transporter activity"/>
    <property type="evidence" value="ECO:0007669"/>
    <property type="project" value="TreeGrafter"/>
</dbReference>
<dbReference type="OrthoDB" id="2985014at2759"/>
<gene>
    <name evidence="7" type="ORF">HETIRDRAFT_164856</name>
</gene>
<keyword evidence="4 6" id="KW-1133">Transmembrane helix</keyword>
<dbReference type="InParanoid" id="W4JPY8"/>
<comment type="subcellular location">
    <subcellularLocation>
        <location evidence="1">Membrane</location>
        <topology evidence="1">Multi-pass membrane protein</topology>
    </subcellularLocation>
</comment>
<keyword evidence="8" id="KW-1185">Reference proteome</keyword>
<dbReference type="eggNOG" id="KOG2533">
    <property type="taxonomic scope" value="Eukaryota"/>
</dbReference>
<evidence type="ECO:0000256" key="5">
    <source>
        <dbReference type="ARBA" id="ARBA00023136"/>
    </source>
</evidence>
<evidence type="ECO:0000256" key="4">
    <source>
        <dbReference type="ARBA" id="ARBA00022989"/>
    </source>
</evidence>
<feature type="transmembrane region" description="Helical" evidence="6">
    <location>
        <begin position="231"/>
        <end position="252"/>
    </location>
</feature>
<protein>
    <submittedName>
        <fullName evidence="7">Major facilitator superfamily</fullName>
    </submittedName>
</protein>
<dbReference type="InterPro" id="IPR036259">
    <property type="entry name" value="MFS_trans_sf"/>
</dbReference>
<dbReference type="GO" id="GO:0016020">
    <property type="term" value="C:membrane"/>
    <property type="evidence" value="ECO:0007669"/>
    <property type="project" value="UniProtKB-SubCell"/>
</dbReference>
<keyword evidence="5 6" id="KW-0472">Membrane</keyword>
<dbReference type="AlphaFoldDB" id="W4JPY8"/>
<evidence type="ECO:0000256" key="3">
    <source>
        <dbReference type="ARBA" id="ARBA00022692"/>
    </source>
</evidence>
<dbReference type="SUPFAM" id="SSF103473">
    <property type="entry name" value="MFS general substrate transporter"/>
    <property type="match status" value="1"/>
</dbReference>
<dbReference type="RefSeq" id="XP_009553401.1">
    <property type="nucleotide sequence ID" value="XM_009555106.1"/>
</dbReference>
<dbReference type="GeneID" id="20667942"/>
<evidence type="ECO:0000313" key="8">
    <source>
        <dbReference type="Proteomes" id="UP000030671"/>
    </source>
</evidence>
<evidence type="ECO:0000256" key="6">
    <source>
        <dbReference type="SAM" id="Phobius"/>
    </source>
</evidence>
<sequence>ILNRITRPSLYIGTCVIVWGLTSTLIGAAFYPGAIYLLSRWYTRYELAFRSAILYGGLLISNAFGSLIAAGILSGISGMDGRLGIRAWRWSVLLHSSVCALIIRVVFNRVLRVILHRVQGAVTMLLGFWTIYLLSDYPNNGRRLSPAERRLAQVRLSQDAGEADEDTTHDSAWGGFVSAIKDPKVCIISVMNCSQLLGLSFTNFFPTPPWIFATIVCCLNAWHADRTGERFFHIAGSWWCAILGYIIGLNTISIGGRYVALFLMAAGESSFALTAV</sequence>
<evidence type="ECO:0000313" key="7">
    <source>
        <dbReference type="EMBL" id="ETW74941.1"/>
    </source>
</evidence>
<accession>W4JPY8</accession>
<keyword evidence="3 6" id="KW-0812">Transmembrane</keyword>
<proteinExistence type="predicted"/>
<feature type="transmembrane region" description="Helical" evidence="6">
    <location>
        <begin position="12"/>
        <end position="32"/>
    </location>
</feature>
<dbReference type="EMBL" id="KI925467">
    <property type="protein sequence ID" value="ETW74941.1"/>
    <property type="molecule type" value="Genomic_DNA"/>
</dbReference>